<keyword evidence="7" id="KW-0653">Protein transport</keyword>
<evidence type="ECO:0000256" key="8">
    <source>
        <dbReference type="ARBA" id="ARBA00022989"/>
    </source>
</evidence>
<dbReference type="InterPro" id="IPR005628">
    <property type="entry name" value="GspK"/>
</dbReference>
<dbReference type="PANTHER" id="PTHR38831">
    <property type="entry name" value="TYPE II SECRETION SYSTEM PROTEIN K"/>
    <property type="match status" value="1"/>
</dbReference>
<dbReference type="Pfam" id="PF21687">
    <property type="entry name" value="T2SSK_1st"/>
    <property type="match status" value="1"/>
</dbReference>
<keyword evidence="4" id="KW-1003">Cell membrane</keyword>
<keyword evidence="6 10" id="KW-0812">Transmembrane</keyword>
<protein>
    <recommendedName>
        <fullName evidence="11">T2SS protein K first SAM-like domain-containing protein</fullName>
    </recommendedName>
</protein>
<evidence type="ECO:0000256" key="9">
    <source>
        <dbReference type="ARBA" id="ARBA00023136"/>
    </source>
</evidence>
<sequence>MFCSDRSCSRRSLNISFSFTSSGLALIAVMWLVAALSVLVTGIIATARADLRTTQNFRLFAEHAAAGDAAIRLAAVAMLMAPTASGPVKFQFAFEGRTLNVEVYPASGFVDLNHASTDLLRETLAYGAELSENDARILADRIVDWRDPDRSSLPDGAERPEYEAAQSRFRPRDGPFESVDDLVQVLGVSLDLHDKLRGLLTTRGESPGVDPRYAPAPVLAVLAAGNIRAVDRVLAARARNDPLIDMTALKQEYLADASTLHYRFEAWRQEGDLRLSRVRWLDLGRVSSTGIPWIEFDAEPVTAERVVREYPSGV</sequence>
<organism evidence="12 13">
    <name type="scientific">Aromatoleum buckelii</name>
    <dbReference type="NCBI Taxonomy" id="200254"/>
    <lineage>
        <taxon>Bacteria</taxon>
        <taxon>Pseudomonadati</taxon>
        <taxon>Pseudomonadota</taxon>
        <taxon>Betaproteobacteria</taxon>
        <taxon>Rhodocyclales</taxon>
        <taxon>Rhodocyclaceae</taxon>
        <taxon>Aromatoleum</taxon>
    </lineage>
</organism>
<gene>
    <name evidence="12" type="ORF">GO608_12170</name>
</gene>
<proteinExistence type="inferred from homology"/>
<evidence type="ECO:0000256" key="1">
    <source>
        <dbReference type="ARBA" id="ARBA00004533"/>
    </source>
</evidence>
<evidence type="ECO:0000256" key="2">
    <source>
        <dbReference type="ARBA" id="ARBA00007246"/>
    </source>
</evidence>
<dbReference type="PANTHER" id="PTHR38831:SF1">
    <property type="entry name" value="TYPE II SECRETION SYSTEM PROTEIN K-RELATED"/>
    <property type="match status" value="1"/>
</dbReference>
<keyword evidence="13" id="KW-1185">Reference proteome</keyword>
<dbReference type="Proteomes" id="UP000601990">
    <property type="component" value="Unassembled WGS sequence"/>
</dbReference>
<evidence type="ECO:0000256" key="5">
    <source>
        <dbReference type="ARBA" id="ARBA00022519"/>
    </source>
</evidence>
<keyword evidence="8 10" id="KW-1133">Transmembrane helix</keyword>
<evidence type="ECO:0000256" key="6">
    <source>
        <dbReference type="ARBA" id="ARBA00022692"/>
    </source>
</evidence>
<comment type="subcellular location">
    <subcellularLocation>
        <location evidence="1">Cell inner membrane</location>
    </subcellularLocation>
</comment>
<dbReference type="InterPro" id="IPR049031">
    <property type="entry name" value="T2SSK_SAM-like_1st"/>
</dbReference>
<comment type="caution">
    <text evidence="12">The sequence shown here is derived from an EMBL/GenBank/DDBJ whole genome shotgun (WGS) entry which is preliminary data.</text>
</comment>
<keyword evidence="9 10" id="KW-0472">Membrane</keyword>
<evidence type="ECO:0000256" key="7">
    <source>
        <dbReference type="ARBA" id="ARBA00022927"/>
    </source>
</evidence>
<evidence type="ECO:0000256" key="4">
    <source>
        <dbReference type="ARBA" id="ARBA00022475"/>
    </source>
</evidence>
<dbReference type="InterPro" id="IPR038072">
    <property type="entry name" value="GspK_central_sf"/>
</dbReference>
<reference evidence="12" key="1">
    <citation type="submission" date="2019-12" db="EMBL/GenBank/DDBJ databases">
        <title>Comparative genomics gives insights into the taxonomy of the Azoarcus-Aromatoleum group and reveals separate origins of nif in the plant-associated Azoarcus and non-plant-associated Aromatoleum sub-groups.</title>
        <authorList>
            <person name="Lafos M."/>
            <person name="Maluk M."/>
            <person name="Batista M."/>
            <person name="Junghare M."/>
            <person name="Carmona M."/>
            <person name="Faoro H."/>
            <person name="Cruz L.M."/>
            <person name="Battistoni F."/>
            <person name="De Souza E."/>
            <person name="Pedrosa F."/>
            <person name="Chen W.-M."/>
            <person name="Poole P.S."/>
            <person name="Dixon R.A."/>
            <person name="James E.K."/>
        </authorList>
    </citation>
    <scope>NUCLEOTIDE SEQUENCE</scope>
    <source>
        <strain evidence="12">U120</strain>
    </source>
</reference>
<evidence type="ECO:0000259" key="11">
    <source>
        <dbReference type="Pfam" id="PF21687"/>
    </source>
</evidence>
<comment type="similarity">
    <text evidence="2">Belongs to the GSP K family.</text>
</comment>
<dbReference type="EMBL" id="WTVH01000023">
    <property type="protein sequence ID" value="NMF94082.1"/>
    <property type="molecule type" value="Genomic_DNA"/>
</dbReference>
<accession>A0ABX1N481</accession>
<keyword evidence="3" id="KW-0813">Transport</keyword>
<evidence type="ECO:0000313" key="13">
    <source>
        <dbReference type="Proteomes" id="UP000601990"/>
    </source>
</evidence>
<evidence type="ECO:0000313" key="12">
    <source>
        <dbReference type="EMBL" id="NMF94082.1"/>
    </source>
</evidence>
<keyword evidence="5" id="KW-0997">Cell inner membrane</keyword>
<dbReference type="SUPFAM" id="SSF158544">
    <property type="entry name" value="GspK insert domain-like"/>
    <property type="match status" value="1"/>
</dbReference>
<feature type="transmembrane region" description="Helical" evidence="10">
    <location>
        <begin position="21"/>
        <end position="45"/>
    </location>
</feature>
<name>A0ABX1N481_9RHOO</name>
<feature type="domain" description="T2SS protein K first SAM-like" evidence="11">
    <location>
        <begin position="127"/>
        <end position="201"/>
    </location>
</feature>
<evidence type="ECO:0000256" key="10">
    <source>
        <dbReference type="SAM" id="Phobius"/>
    </source>
</evidence>
<evidence type="ECO:0000256" key="3">
    <source>
        <dbReference type="ARBA" id="ARBA00022448"/>
    </source>
</evidence>
<dbReference type="Gene3D" id="1.10.40.60">
    <property type="entry name" value="EpsJ-like"/>
    <property type="match status" value="1"/>
</dbReference>